<dbReference type="AlphaFoldDB" id="A0A3M7QFQ5"/>
<evidence type="ECO:0000313" key="1">
    <source>
        <dbReference type="EMBL" id="RNA09775.1"/>
    </source>
</evidence>
<organism evidence="1 2">
    <name type="scientific">Brachionus plicatilis</name>
    <name type="common">Marine rotifer</name>
    <name type="synonym">Brachionus muelleri</name>
    <dbReference type="NCBI Taxonomy" id="10195"/>
    <lineage>
        <taxon>Eukaryota</taxon>
        <taxon>Metazoa</taxon>
        <taxon>Spiralia</taxon>
        <taxon>Gnathifera</taxon>
        <taxon>Rotifera</taxon>
        <taxon>Eurotatoria</taxon>
        <taxon>Monogononta</taxon>
        <taxon>Pseudotrocha</taxon>
        <taxon>Ploima</taxon>
        <taxon>Brachionidae</taxon>
        <taxon>Brachionus</taxon>
    </lineage>
</organism>
<gene>
    <name evidence="1" type="ORF">BpHYR1_011456</name>
</gene>
<reference evidence="1 2" key="1">
    <citation type="journal article" date="2018" name="Sci. Rep.">
        <title>Genomic signatures of local adaptation to the degree of environmental predictability in rotifers.</title>
        <authorList>
            <person name="Franch-Gras L."/>
            <person name="Hahn C."/>
            <person name="Garcia-Roger E.M."/>
            <person name="Carmona M.J."/>
            <person name="Serra M."/>
            <person name="Gomez A."/>
        </authorList>
    </citation>
    <scope>NUCLEOTIDE SEQUENCE [LARGE SCALE GENOMIC DNA]</scope>
    <source>
        <strain evidence="1">HYR1</strain>
    </source>
</reference>
<accession>A0A3M7QFQ5</accession>
<protein>
    <submittedName>
        <fullName evidence="1">Uncharacterized protein</fullName>
    </submittedName>
</protein>
<dbReference type="EMBL" id="REGN01006372">
    <property type="protein sequence ID" value="RNA09775.1"/>
    <property type="molecule type" value="Genomic_DNA"/>
</dbReference>
<keyword evidence="2" id="KW-1185">Reference proteome</keyword>
<proteinExistence type="predicted"/>
<dbReference type="Proteomes" id="UP000276133">
    <property type="component" value="Unassembled WGS sequence"/>
</dbReference>
<sequence length="71" mass="8721">MKIFVSFFIPKIIFFLGYCKKTDFCFDLHKHLNIKNVIFFGTRFYSAKYDIFLNVTFFHLLKTINHWIQFN</sequence>
<evidence type="ECO:0000313" key="2">
    <source>
        <dbReference type="Proteomes" id="UP000276133"/>
    </source>
</evidence>
<comment type="caution">
    <text evidence="1">The sequence shown here is derived from an EMBL/GenBank/DDBJ whole genome shotgun (WGS) entry which is preliminary data.</text>
</comment>
<name>A0A3M7QFQ5_BRAPC</name>